<proteinExistence type="predicted"/>
<organism evidence="2 3">
    <name type="scientific">Portunus trituberculatus</name>
    <name type="common">Swimming crab</name>
    <name type="synonym">Neptunus trituberculatus</name>
    <dbReference type="NCBI Taxonomy" id="210409"/>
    <lineage>
        <taxon>Eukaryota</taxon>
        <taxon>Metazoa</taxon>
        <taxon>Ecdysozoa</taxon>
        <taxon>Arthropoda</taxon>
        <taxon>Crustacea</taxon>
        <taxon>Multicrustacea</taxon>
        <taxon>Malacostraca</taxon>
        <taxon>Eumalacostraca</taxon>
        <taxon>Eucarida</taxon>
        <taxon>Decapoda</taxon>
        <taxon>Pleocyemata</taxon>
        <taxon>Brachyura</taxon>
        <taxon>Eubrachyura</taxon>
        <taxon>Portunoidea</taxon>
        <taxon>Portunidae</taxon>
        <taxon>Portuninae</taxon>
        <taxon>Portunus</taxon>
    </lineage>
</organism>
<protein>
    <submittedName>
        <fullName evidence="2">Uncharacterized protein</fullName>
    </submittedName>
</protein>
<evidence type="ECO:0000256" key="1">
    <source>
        <dbReference type="SAM" id="MobiDB-lite"/>
    </source>
</evidence>
<dbReference type="EMBL" id="VSRR010150933">
    <property type="protein sequence ID" value="MPD06389.1"/>
    <property type="molecule type" value="Genomic_DNA"/>
</dbReference>
<dbReference type="AlphaFoldDB" id="A0A5B7KM77"/>
<accession>A0A5B7KM77</accession>
<name>A0A5B7KM77_PORTR</name>
<comment type="caution">
    <text evidence="2">The sequence shown here is derived from an EMBL/GenBank/DDBJ whole genome shotgun (WGS) entry which is preliminary data.</text>
</comment>
<keyword evidence="3" id="KW-1185">Reference proteome</keyword>
<reference evidence="2 3" key="1">
    <citation type="submission" date="2019-05" db="EMBL/GenBank/DDBJ databases">
        <title>Another draft genome of Portunus trituberculatus and its Hox gene families provides insights of decapod evolution.</title>
        <authorList>
            <person name="Jeong J.-H."/>
            <person name="Song I."/>
            <person name="Kim S."/>
            <person name="Choi T."/>
            <person name="Kim D."/>
            <person name="Ryu S."/>
            <person name="Kim W."/>
        </authorList>
    </citation>
    <scope>NUCLEOTIDE SEQUENCE [LARGE SCALE GENOMIC DNA]</scope>
    <source>
        <tissue evidence="2">Muscle</tissue>
    </source>
</reference>
<gene>
    <name evidence="2" type="ORF">E2C01_102198</name>
</gene>
<evidence type="ECO:0000313" key="2">
    <source>
        <dbReference type="EMBL" id="MPD06389.1"/>
    </source>
</evidence>
<feature type="region of interest" description="Disordered" evidence="1">
    <location>
        <begin position="22"/>
        <end position="63"/>
    </location>
</feature>
<sequence>MEESGWRGVGCRSGVEPVAIGPVSAEARGGAEGGRAQRRRGRQELLHFLGRPQSPITPSLRPL</sequence>
<evidence type="ECO:0000313" key="3">
    <source>
        <dbReference type="Proteomes" id="UP000324222"/>
    </source>
</evidence>
<dbReference type="Proteomes" id="UP000324222">
    <property type="component" value="Unassembled WGS sequence"/>
</dbReference>